<evidence type="ECO:0000313" key="2">
    <source>
        <dbReference type="Proteomes" id="UP000001055"/>
    </source>
</evidence>
<dbReference type="GeneID" id="5980679"/>
<gene>
    <name evidence="1" type="ORF">SNOG_13551</name>
</gene>
<dbReference type="VEuPathDB" id="FungiDB:JI435_446220"/>
<proteinExistence type="predicted"/>
<sequence length="250" mass="28562">MARSKTSSLSSSKLKDILNVYRICFEAAVKAERKPSVTGLSQHPSNERVWRIYQDCTTSWDVPDGASEAFVEAYKKWSLCDNFCVMVYDALKEHLKTTPEYNADVYWRIISPNPVFSFLCGDEELRQYSHSVVVVETKEGKTFIFDCTGEQFGWNGSEWLMELEEFSERMDEDELPDRQGSLGFTRRVISKQPDGYWPRIFTTFSQMFKAFNWEGLPLEDPALALRAISSTAAERAEAAALESRGPSPQK</sequence>
<name>Q0U3W3_PHANO</name>
<dbReference type="EMBL" id="CH445351">
    <property type="protein sequence ID" value="EAT78998.2"/>
    <property type="molecule type" value="Genomic_DNA"/>
</dbReference>
<reference evidence="2" key="1">
    <citation type="journal article" date="2007" name="Plant Cell">
        <title>Dothideomycete-plant interactions illuminated by genome sequencing and EST analysis of the wheat pathogen Stagonospora nodorum.</title>
        <authorList>
            <person name="Hane J.K."/>
            <person name="Lowe R.G."/>
            <person name="Solomon P.S."/>
            <person name="Tan K.C."/>
            <person name="Schoch C.L."/>
            <person name="Spatafora J.W."/>
            <person name="Crous P.W."/>
            <person name="Kodira C."/>
            <person name="Birren B.W."/>
            <person name="Galagan J.E."/>
            <person name="Torriani S.F."/>
            <person name="McDonald B.A."/>
            <person name="Oliver R.P."/>
        </authorList>
    </citation>
    <scope>NUCLEOTIDE SEQUENCE [LARGE SCALE GENOMIC DNA]</scope>
    <source>
        <strain evidence="2">SN15 / ATCC MYA-4574 / FGSC 10173</strain>
    </source>
</reference>
<dbReference type="InParanoid" id="Q0U3W3"/>
<dbReference type="AlphaFoldDB" id="Q0U3W3"/>
<evidence type="ECO:0000313" key="1">
    <source>
        <dbReference type="EMBL" id="EAT78998.2"/>
    </source>
</evidence>
<dbReference type="Proteomes" id="UP000001055">
    <property type="component" value="Unassembled WGS sequence"/>
</dbReference>
<accession>Q0U3W3</accession>
<organism evidence="1 2">
    <name type="scientific">Phaeosphaeria nodorum (strain SN15 / ATCC MYA-4574 / FGSC 10173)</name>
    <name type="common">Glume blotch fungus</name>
    <name type="synonym">Parastagonospora nodorum</name>
    <dbReference type="NCBI Taxonomy" id="321614"/>
    <lineage>
        <taxon>Eukaryota</taxon>
        <taxon>Fungi</taxon>
        <taxon>Dikarya</taxon>
        <taxon>Ascomycota</taxon>
        <taxon>Pezizomycotina</taxon>
        <taxon>Dothideomycetes</taxon>
        <taxon>Pleosporomycetidae</taxon>
        <taxon>Pleosporales</taxon>
        <taxon>Pleosporineae</taxon>
        <taxon>Phaeosphaeriaceae</taxon>
        <taxon>Parastagonospora</taxon>
    </lineage>
</organism>
<dbReference type="RefSeq" id="XP_001803759.1">
    <property type="nucleotide sequence ID" value="XM_001803707.1"/>
</dbReference>
<protein>
    <submittedName>
        <fullName evidence="1">Uncharacterized protein</fullName>
    </submittedName>
</protein>
<dbReference type="KEGG" id="pno:SNOG_13551"/>